<accession>A0A2H4TY59</accession>
<gene>
    <name evidence="2" type="ORF">CV83915_04129</name>
    <name evidence="3" type="ORF">CV83915_04189</name>
</gene>
<proteinExistence type="predicted"/>
<evidence type="ECO:0000313" key="2">
    <source>
        <dbReference type="EMBL" id="ATZ34405.1"/>
    </source>
</evidence>
<sequence length="38" mass="4467">MFVIDKKHAIDYVAQGFMYLFVCIFLLKKSTQLLRASK</sequence>
<evidence type="ECO:0000313" key="3">
    <source>
        <dbReference type="EMBL" id="ATZ34465.1"/>
    </source>
</evidence>
<dbReference type="EMBL" id="CP024978">
    <property type="protein sequence ID" value="ATZ34405.1"/>
    <property type="molecule type" value="Genomic_DNA"/>
</dbReference>
<keyword evidence="1" id="KW-0472">Membrane</keyword>
<dbReference type="Proteomes" id="UP000236551">
    <property type="component" value="Chromosome"/>
</dbReference>
<keyword evidence="1" id="KW-0812">Transmembrane</keyword>
<protein>
    <submittedName>
        <fullName evidence="3">Uncharacterized protein</fullName>
    </submittedName>
</protein>
<evidence type="ECO:0000256" key="1">
    <source>
        <dbReference type="SAM" id="Phobius"/>
    </source>
</evidence>
<dbReference type="AlphaFoldDB" id="A0A2H4TY59"/>
<keyword evidence="1" id="KW-1133">Transmembrane helix</keyword>
<feature type="transmembrane region" description="Helical" evidence="1">
    <location>
        <begin position="12"/>
        <end position="28"/>
    </location>
</feature>
<evidence type="ECO:0000313" key="4">
    <source>
        <dbReference type="Proteomes" id="UP000236551"/>
    </source>
</evidence>
<organism evidence="3 4">
    <name type="scientific">Escherichia coli</name>
    <dbReference type="NCBI Taxonomy" id="562"/>
    <lineage>
        <taxon>Bacteria</taxon>
        <taxon>Pseudomonadati</taxon>
        <taxon>Pseudomonadota</taxon>
        <taxon>Gammaproteobacteria</taxon>
        <taxon>Enterobacterales</taxon>
        <taxon>Enterobacteriaceae</taxon>
        <taxon>Escherichia</taxon>
    </lineage>
</organism>
<name>A0A2H4TY59_ECOLX</name>
<reference evidence="3 4" key="1">
    <citation type="submission" date="2017-11" db="EMBL/GenBank/DDBJ databases">
        <title>Escherichia coli CV839-15 Genome sequencing and assembly.</title>
        <authorList>
            <person name="Li Z."/>
            <person name="Song N."/>
            <person name="Li W."/>
            <person name="Philip H.R."/>
            <person name="Bu Z."/>
            <person name="Siguo L."/>
        </authorList>
    </citation>
    <scope>NUCLEOTIDE SEQUENCE [LARGE SCALE GENOMIC DNA]</scope>
    <source>
        <strain evidence="3 4">CV839-15</strain>
    </source>
</reference>
<dbReference type="EMBL" id="CP024978">
    <property type="protein sequence ID" value="ATZ34465.1"/>
    <property type="molecule type" value="Genomic_DNA"/>
</dbReference>